<name>A0ABR1IYH4_9AGAR</name>
<feature type="transmembrane region" description="Helical" evidence="1">
    <location>
        <begin position="102"/>
        <end position="123"/>
    </location>
</feature>
<evidence type="ECO:0000256" key="1">
    <source>
        <dbReference type="SAM" id="Phobius"/>
    </source>
</evidence>
<feature type="transmembrane region" description="Helical" evidence="1">
    <location>
        <begin position="53"/>
        <end position="81"/>
    </location>
</feature>
<organism evidence="2 3">
    <name type="scientific">Marasmiellus scandens</name>
    <dbReference type="NCBI Taxonomy" id="2682957"/>
    <lineage>
        <taxon>Eukaryota</taxon>
        <taxon>Fungi</taxon>
        <taxon>Dikarya</taxon>
        <taxon>Basidiomycota</taxon>
        <taxon>Agaricomycotina</taxon>
        <taxon>Agaricomycetes</taxon>
        <taxon>Agaricomycetidae</taxon>
        <taxon>Agaricales</taxon>
        <taxon>Marasmiineae</taxon>
        <taxon>Omphalotaceae</taxon>
        <taxon>Marasmiellus</taxon>
    </lineage>
</organism>
<keyword evidence="3" id="KW-1185">Reference proteome</keyword>
<evidence type="ECO:0008006" key="4">
    <source>
        <dbReference type="Google" id="ProtNLM"/>
    </source>
</evidence>
<feature type="transmembrane region" description="Helical" evidence="1">
    <location>
        <begin position="161"/>
        <end position="185"/>
    </location>
</feature>
<gene>
    <name evidence="2" type="ORF">VKT23_016179</name>
</gene>
<keyword evidence="1" id="KW-1133">Transmembrane helix</keyword>
<keyword evidence="1" id="KW-0472">Membrane</keyword>
<sequence>MKPRDYCCCAIPTVNAGIYLTLTEQTILGLLVGILALAAPSIVGASVPSIAPIIFGVLCCITAAAQLLGFIGVGGVRLLSYAFSYLNHDAFPQERPILFRRFLSLHSLLITAVFSLAAAFIILSATRHSDSKTRCTRDFFVPDPDNADDTLQKEANALCEIFPWVDVGVMGAIWVILAIVHLYLFTVMSGYSTGQQFDHDKYDSLTGSNPKF</sequence>
<dbReference type="Proteomes" id="UP001498398">
    <property type="component" value="Unassembled WGS sequence"/>
</dbReference>
<protein>
    <recommendedName>
        <fullName evidence="4">Transmembrane protein</fullName>
    </recommendedName>
</protein>
<accession>A0ABR1IYH4</accession>
<dbReference type="EMBL" id="JBANRG010000059">
    <property type="protein sequence ID" value="KAK7442208.1"/>
    <property type="molecule type" value="Genomic_DNA"/>
</dbReference>
<proteinExistence type="predicted"/>
<feature type="transmembrane region" description="Helical" evidence="1">
    <location>
        <begin position="27"/>
        <end position="47"/>
    </location>
</feature>
<reference evidence="2 3" key="1">
    <citation type="submission" date="2024-01" db="EMBL/GenBank/DDBJ databases">
        <title>A draft genome for the cacao thread blight pathogen Marasmiellus scandens.</title>
        <authorList>
            <person name="Baruah I.K."/>
            <person name="Leung J."/>
            <person name="Bukari Y."/>
            <person name="Amoako-Attah I."/>
            <person name="Meinhardt L.W."/>
            <person name="Bailey B.A."/>
            <person name="Cohen S.P."/>
        </authorList>
    </citation>
    <scope>NUCLEOTIDE SEQUENCE [LARGE SCALE GENOMIC DNA]</scope>
    <source>
        <strain evidence="2 3">GH-19</strain>
    </source>
</reference>
<evidence type="ECO:0000313" key="3">
    <source>
        <dbReference type="Proteomes" id="UP001498398"/>
    </source>
</evidence>
<evidence type="ECO:0000313" key="2">
    <source>
        <dbReference type="EMBL" id="KAK7442208.1"/>
    </source>
</evidence>
<comment type="caution">
    <text evidence="2">The sequence shown here is derived from an EMBL/GenBank/DDBJ whole genome shotgun (WGS) entry which is preliminary data.</text>
</comment>
<keyword evidence="1" id="KW-0812">Transmembrane</keyword>